<gene>
    <name evidence="1" type="ORF">I553_1885</name>
</gene>
<sequence length="57" mass="6106">MTFLAPFAGMIRIRFDGKGGRAHSQPRLALVAGSRFGLAARIVTGPWTPVSITHASR</sequence>
<proteinExistence type="predicted"/>
<dbReference type="AlphaFoldDB" id="X8DJ93"/>
<evidence type="ECO:0000313" key="1">
    <source>
        <dbReference type="EMBL" id="EUA68697.1"/>
    </source>
</evidence>
<protein>
    <submittedName>
        <fullName evidence="1">Uncharacterized protein</fullName>
    </submittedName>
</protein>
<organism evidence="1">
    <name type="scientific">Mycobacterium xenopi 4042</name>
    <dbReference type="NCBI Taxonomy" id="1299334"/>
    <lineage>
        <taxon>Bacteria</taxon>
        <taxon>Bacillati</taxon>
        <taxon>Actinomycetota</taxon>
        <taxon>Actinomycetes</taxon>
        <taxon>Mycobacteriales</taxon>
        <taxon>Mycobacteriaceae</taxon>
        <taxon>Mycobacterium</taxon>
    </lineage>
</organism>
<dbReference type="EMBL" id="JAOB01000013">
    <property type="protein sequence ID" value="EUA68697.1"/>
    <property type="molecule type" value="Genomic_DNA"/>
</dbReference>
<name>X8DJ93_MYCXE</name>
<comment type="caution">
    <text evidence="1">The sequence shown here is derived from an EMBL/GenBank/DDBJ whole genome shotgun (WGS) entry which is preliminary data.</text>
</comment>
<accession>X8DJ93</accession>
<reference evidence="1" key="1">
    <citation type="submission" date="2014-01" db="EMBL/GenBank/DDBJ databases">
        <authorList>
            <person name="Brown-Elliot B."/>
            <person name="Wallace R."/>
            <person name="Lenaerts A."/>
            <person name="Ordway D."/>
            <person name="DeGroote M.A."/>
            <person name="Parker T."/>
            <person name="Sizemore C."/>
            <person name="Tallon L.J."/>
            <person name="Sadzewicz L.K."/>
            <person name="Sengamalay N."/>
            <person name="Fraser C.M."/>
            <person name="Hine E."/>
            <person name="Shefchek K.A."/>
            <person name="Das S.P."/>
            <person name="Tettelin H."/>
        </authorList>
    </citation>
    <scope>NUCLEOTIDE SEQUENCE [LARGE SCALE GENOMIC DNA]</scope>
    <source>
        <strain evidence="1">4042</strain>
    </source>
</reference>